<feature type="transmembrane region" description="Helical" evidence="1">
    <location>
        <begin position="83"/>
        <end position="101"/>
    </location>
</feature>
<keyword evidence="1" id="KW-1133">Transmembrane helix</keyword>
<feature type="transmembrane region" description="Helical" evidence="1">
    <location>
        <begin position="213"/>
        <end position="234"/>
    </location>
</feature>
<keyword evidence="1" id="KW-0472">Membrane</keyword>
<evidence type="ECO:0000313" key="2">
    <source>
        <dbReference type="EMBL" id="MBP2027067.1"/>
    </source>
</evidence>
<keyword evidence="1" id="KW-0812">Transmembrane</keyword>
<keyword evidence="3" id="KW-1185">Reference proteome</keyword>
<evidence type="ECO:0000313" key="3">
    <source>
        <dbReference type="Proteomes" id="UP001314903"/>
    </source>
</evidence>
<proteinExistence type="predicted"/>
<feature type="transmembrane region" description="Helical" evidence="1">
    <location>
        <begin position="181"/>
        <end position="201"/>
    </location>
</feature>
<sequence length="268" mass="30530">MIQTINKKPSIKNLMIVLMITLSIYIIELYSVYGSNLLRKALIFENPYYNSINYLLFTISGIFYFCLGILTAKLDFSVKQDRVITAIVTAIITFIMVVFFNEPFGLTALADPVRLSPLFYILGLTLLWRCYILNDTAKKAALKNLFIILIITIIIFIAQIYTKSVRTDIKFGVNAYEGIMVKTYLAFIIFALIYIAAGMLTNLLDLSTKVNRVILSFMIVIVGVLSVFIFRYLMLSGSTMIPSRLTPLFYILGLVLFWKKTSENILFS</sequence>
<feature type="transmembrane region" description="Helical" evidence="1">
    <location>
        <begin position="144"/>
        <end position="161"/>
    </location>
</feature>
<comment type="caution">
    <text evidence="2">The sequence shown here is derived from an EMBL/GenBank/DDBJ whole genome shotgun (WGS) entry which is preliminary data.</text>
</comment>
<dbReference type="Proteomes" id="UP001314903">
    <property type="component" value="Unassembled WGS sequence"/>
</dbReference>
<dbReference type="EMBL" id="JAGGLI010000007">
    <property type="protein sequence ID" value="MBP2027067.1"/>
    <property type="molecule type" value="Genomic_DNA"/>
</dbReference>
<gene>
    <name evidence="2" type="ORF">J2Z35_000861</name>
</gene>
<protein>
    <submittedName>
        <fullName evidence="2">Uncharacterized protein</fullName>
    </submittedName>
</protein>
<dbReference type="RefSeq" id="WP_209659750.1">
    <property type="nucleotide sequence ID" value="NZ_JAGGLI010000007.1"/>
</dbReference>
<feature type="transmembrane region" description="Helical" evidence="1">
    <location>
        <begin position="113"/>
        <end position="132"/>
    </location>
</feature>
<feature type="transmembrane region" description="Helical" evidence="1">
    <location>
        <begin position="240"/>
        <end position="258"/>
    </location>
</feature>
<organism evidence="2 3">
    <name type="scientific">Acetoanaerobium pronyense</name>
    <dbReference type="NCBI Taxonomy" id="1482736"/>
    <lineage>
        <taxon>Bacteria</taxon>
        <taxon>Bacillati</taxon>
        <taxon>Bacillota</taxon>
        <taxon>Clostridia</taxon>
        <taxon>Peptostreptococcales</taxon>
        <taxon>Filifactoraceae</taxon>
        <taxon>Acetoanaerobium</taxon>
    </lineage>
</organism>
<name>A0ABS4KH35_9FIRM</name>
<evidence type="ECO:0000256" key="1">
    <source>
        <dbReference type="SAM" id="Phobius"/>
    </source>
</evidence>
<feature type="transmembrane region" description="Helical" evidence="1">
    <location>
        <begin position="12"/>
        <end position="32"/>
    </location>
</feature>
<feature type="transmembrane region" description="Helical" evidence="1">
    <location>
        <begin position="52"/>
        <end position="71"/>
    </location>
</feature>
<accession>A0ABS4KH35</accession>
<reference evidence="2 3" key="1">
    <citation type="submission" date="2021-03" db="EMBL/GenBank/DDBJ databases">
        <title>Genomic Encyclopedia of Type Strains, Phase IV (KMG-IV): sequencing the most valuable type-strain genomes for metagenomic binning, comparative biology and taxonomic classification.</title>
        <authorList>
            <person name="Goeker M."/>
        </authorList>
    </citation>
    <scope>NUCLEOTIDE SEQUENCE [LARGE SCALE GENOMIC DNA]</scope>
    <source>
        <strain evidence="2 3">DSM 27512</strain>
    </source>
</reference>